<dbReference type="InterPro" id="IPR003660">
    <property type="entry name" value="HAMP_dom"/>
</dbReference>
<dbReference type="Pfam" id="PF12729">
    <property type="entry name" value="4HB_MCP_1"/>
    <property type="match status" value="1"/>
</dbReference>
<feature type="transmembrane region" description="Helical" evidence="6">
    <location>
        <begin position="188"/>
        <end position="208"/>
    </location>
</feature>
<dbReference type="InterPro" id="IPR004090">
    <property type="entry name" value="Chemotax_Me-accpt_rcpt"/>
</dbReference>
<dbReference type="Proteomes" id="UP001202243">
    <property type="component" value="Unassembled WGS sequence"/>
</dbReference>
<feature type="transmembrane region" description="Helical" evidence="6">
    <location>
        <begin position="6"/>
        <end position="30"/>
    </location>
</feature>
<feature type="domain" description="HAMP" evidence="8">
    <location>
        <begin position="210"/>
        <end position="262"/>
    </location>
</feature>
<keyword evidence="6" id="KW-0812">Transmembrane</keyword>
<dbReference type="PANTHER" id="PTHR43531">
    <property type="entry name" value="PROTEIN ICFG"/>
    <property type="match status" value="1"/>
</dbReference>
<dbReference type="InterPro" id="IPR004089">
    <property type="entry name" value="MCPsignal_dom"/>
</dbReference>
<evidence type="ECO:0000259" key="8">
    <source>
        <dbReference type="PROSITE" id="PS50885"/>
    </source>
</evidence>
<feature type="domain" description="Methyl-accepting transducer" evidence="7">
    <location>
        <begin position="267"/>
        <end position="496"/>
    </location>
</feature>
<feature type="compositionally biased region" description="Low complexity" evidence="5">
    <location>
        <begin position="542"/>
        <end position="566"/>
    </location>
</feature>
<gene>
    <name evidence="9" type="ORF">NCG91_23355</name>
</gene>
<dbReference type="InterPro" id="IPR024478">
    <property type="entry name" value="HlyB_4HB_MCP"/>
</dbReference>
<evidence type="ECO:0000259" key="7">
    <source>
        <dbReference type="PROSITE" id="PS50111"/>
    </source>
</evidence>
<keyword evidence="4" id="KW-0175">Coiled coil</keyword>
<dbReference type="Pfam" id="PF00015">
    <property type="entry name" value="MCPsignal"/>
    <property type="match status" value="1"/>
</dbReference>
<evidence type="ECO:0000313" key="10">
    <source>
        <dbReference type="Proteomes" id="UP001202243"/>
    </source>
</evidence>
<evidence type="ECO:0000256" key="6">
    <source>
        <dbReference type="SAM" id="Phobius"/>
    </source>
</evidence>
<dbReference type="SMART" id="SM00304">
    <property type="entry name" value="HAMP"/>
    <property type="match status" value="1"/>
</dbReference>
<organism evidence="9 10">
    <name type="scientific">Janthinobacterium kumbetense</name>
    <dbReference type="NCBI Taxonomy" id="2950280"/>
    <lineage>
        <taxon>Bacteria</taxon>
        <taxon>Pseudomonadati</taxon>
        <taxon>Pseudomonadota</taxon>
        <taxon>Betaproteobacteria</taxon>
        <taxon>Burkholderiales</taxon>
        <taxon>Oxalobacteraceae</taxon>
        <taxon>Janthinobacterium</taxon>
    </lineage>
</organism>
<dbReference type="Pfam" id="PF00672">
    <property type="entry name" value="HAMP"/>
    <property type="match status" value="1"/>
</dbReference>
<name>A0ABT0WWY4_9BURK</name>
<feature type="region of interest" description="Disordered" evidence="5">
    <location>
        <begin position="542"/>
        <end position="594"/>
    </location>
</feature>
<comment type="caution">
    <text evidence="9">The sequence shown here is derived from an EMBL/GenBank/DDBJ whole genome shotgun (WGS) entry which is preliminary data.</text>
</comment>
<accession>A0ABT0WWY4</accession>
<evidence type="ECO:0000256" key="4">
    <source>
        <dbReference type="SAM" id="Coils"/>
    </source>
</evidence>
<dbReference type="InterPro" id="IPR047347">
    <property type="entry name" value="YvaQ-like_sensor"/>
</dbReference>
<proteinExistence type="inferred from homology"/>
<evidence type="ECO:0000256" key="1">
    <source>
        <dbReference type="ARBA" id="ARBA00022481"/>
    </source>
</evidence>
<feature type="coiled-coil region" evidence="4">
    <location>
        <begin position="467"/>
        <end position="505"/>
    </location>
</feature>
<dbReference type="Gene3D" id="1.10.287.950">
    <property type="entry name" value="Methyl-accepting chemotaxis protein"/>
    <property type="match status" value="1"/>
</dbReference>
<sequence>MKNLKIGVRLGGGFAAVLFLLTSLTVVGIVQMQSASKETDALVNVKVRNERLIAEWTKVIEVNAARTAAAWKVSDPEHQKQFEQEMAVSSARATEIQNDIGKSELNTDEQALYQEVLSTRKAYTEVRKNVFKAKNAGDLELGKRLYEGDMAVKRDIYLASLKKLELLEAKLLDETAAQIRSRYENGRMLLISLGVVAILLGIACAYWITRSITRPITRAVEVAEAVSAGDLTSHIVVESRDETGQLMHALKNMNDKLVSIVGQVRAGTESISTASSEIAAGNLDLSSRTEEQASSLEETASSMEELTSTVKLNADNARSANQLAIDASQIASKGGVVVSEVVSTMGSINDSSRKIVDIISVIDAIAFQTNILALNAAVEAARAGEQGRGFAVVASEVRNLAQRSSAAAKEIKGLIDDSVQKVEAGSQLVDKAGRTMDEIVQSISHVTQIMNQITDASDEQRAGIEQVNQAIGQMDQVTQQNAALVEEAAAAAESMQEQAARLAEVVGVFKLDATQQYAAAHSSPSVTAPAPVAAATRAAMRPATQPAMRRAPASRAPAPAVTATSPDKAAQADAVRARTPKAPVASGADEWEEF</sequence>
<keyword evidence="1" id="KW-0488">Methylation</keyword>
<dbReference type="RefSeq" id="WP_099667128.1">
    <property type="nucleotide sequence ID" value="NZ_JAMQGR010000011.1"/>
</dbReference>
<comment type="similarity">
    <text evidence="2">Belongs to the methyl-accepting chemotaxis (MCP) protein family.</text>
</comment>
<dbReference type="Gene3D" id="6.10.340.10">
    <property type="match status" value="1"/>
</dbReference>
<evidence type="ECO:0000256" key="2">
    <source>
        <dbReference type="ARBA" id="ARBA00029447"/>
    </source>
</evidence>
<dbReference type="InterPro" id="IPR051310">
    <property type="entry name" value="MCP_chemotaxis"/>
</dbReference>
<evidence type="ECO:0000256" key="3">
    <source>
        <dbReference type="PROSITE-ProRule" id="PRU00284"/>
    </source>
</evidence>
<protein>
    <submittedName>
        <fullName evidence="9">Methyl-accepting chemotaxis protein</fullName>
    </submittedName>
</protein>
<dbReference type="PRINTS" id="PR00260">
    <property type="entry name" value="CHEMTRNSDUCR"/>
</dbReference>
<keyword evidence="6" id="KW-0472">Membrane</keyword>
<keyword evidence="6" id="KW-1133">Transmembrane helix</keyword>
<dbReference type="PROSITE" id="PS50885">
    <property type="entry name" value="HAMP"/>
    <property type="match status" value="1"/>
</dbReference>
<dbReference type="CDD" id="cd11386">
    <property type="entry name" value="MCP_signal"/>
    <property type="match status" value="1"/>
</dbReference>
<dbReference type="SMART" id="SM00283">
    <property type="entry name" value="MA"/>
    <property type="match status" value="1"/>
</dbReference>
<dbReference type="PANTHER" id="PTHR43531:SF14">
    <property type="entry name" value="METHYL-ACCEPTING CHEMOTAXIS PROTEIN I-RELATED"/>
    <property type="match status" value="1"/>
</dbReference>
<evidence type="ECO:0000256" key="5">
    <source>
        <dbReference type="SAM" id="MobiDB-lite"/>
    </source>
</evidence>
<dbReference type="PROSITE" id="PS50111">
    <property type="entry name" value="CHEMOTAXIS_TRANSDUC_2"/>
    <property type="match status" value="1"/>
</dbReference>
<dbReference type="CDD" id="cd06225">
    <property type="entry name" value="HAMP"/>
    <property type="match status" value="1"/>
</dbReference>
<dbReference type="EMBL" id="JAMQGR010000011">
    <property type="protein sequence ID" value="MCM2568557.1"/>
    <property type="molecule type" value="Genomic_DNA"/>
</dbReference>
<dbReference type="SUPFAM" id="SSF58104">
    <property type="entry name" value="Methyl-accepting chemotaxis protein (MCP) signaling domain"/>
    <property type="match status" value="1"/>
</dbReference>
<evidence type="ECO:0000313" key="9">
    <source>
        <dbReference type="EMBL" id="MCM2568557.1"/>
    </source>
</evidence>
<reference evidence="9 10" key="1">
    <citation type="submission" date="2022-06" db="EMBL/GenBank/DDBJ databases">
        <title>Janthinobacterium kumbetensis sp. nov., isolated from spring water in Turkey.</title>
        <authorList>
            <person name="Inan Bektas K."/>
            <person name="Belduz A.A."/>
            <person name="Canakci S."/>
            <person name="Nalcaoglu A."/>
            <person name="Ceylan E."/>
            <person name="Kati H."/>
        </authorList>
    </citation>
    <scope>NUCLEOTIDE SEQUENCE [LARGE SCALE GENOMIC DNA]</scope>
    <source>
        <strain evidence="9 10">GK</strain>
    </source>
</reference>
<keyword evidence="3" id="KW-0807">Transducer</keyword>
<keyword evidence="10" id="KW-1185">Reference proteome</keyword>
<dbReference type="CDD" id="cd19411">
    <property type="entry name" value="MCP2201-like_sensor"/>
    <property type="match status" value="1"/>
</dbReference>